<comment type="caution">
    <text evidence="1">The sequence shown here is derived from an EMBL/GenBank/DDBJ whole genome shotgun (WGS) entry which is preliminary data.</text>
</comment>
<reference evidence="1" key="1">
    <citation type="journal article" date="2015" name="Nature">
        <title>Complex archaea that bridge the gap between prokaryotes and eukaryotes.</title>
        <authorList>
            <person name="Spang A."/>
            <person name="Saw J.H."/>
            <person name="Jorgensen S.L."/>
            <person name="Zaremba-Niedzwiedzka K."/>
            <person name="Martijn J."/>
            <person name="Lind A.E."/>
            <person name="van Eijk R."/>
            <person name="Schleper C."/>
            <person name="Guy L."/>
            <person name="Ettema T.J."/>
        </authorList>
    </citation>
    <scope>NUCLEOTIDE SEQUENCE</scope>
</reference>
<gene>
    <name evidence="1" type="ORF">LCGC14_2518810</name>
</gene>
<name>A0A0F9AXF7_9ZZZZ</name>
<sequence length="139" mass="15168">MTIPTIEVMDDGMRVGEYVPGNGIRYTAVAMPWVVEKHMGALGHVEDGWLVVYGNKATAHLFQATGYLADRYIAEKLKVDERDFPWAGDLIRALVDRDETIITITCAWCGRDMGTKPGHGTEGISHGICAACKEAEVGS</sequence>
<proteinExistence type="predicted"/>
<organism evidence="1">
    <name type="scientific">marine sediment metagenome</name>
    <dbReference type="NCBI Taxonomy" id="412755"/>
    <lineage>
        <taxon>unclassified sequences</taxon>
        <taxon>metagenomes</taxon>
        <taxon>ecological metagenomes</taxon>
    </lineage>
</organism>
<protein>
    <submittedName>
        <fullName evidence="1">Uncharacterized protein</fullName>
    </submittedName>
</protein>
<dbReference type="EMBL" id="LAZR01040581">
    <property type="protein sequence ID" value="KKL14135.1"/>
    <property type="molecule type" value="Genomic_DNA"/>
</dbReference>
<evidence type="ECO:0000313" key="1">
    <source>
        <dbReference type="EMBL" id="KKL14135.1"/>
    </source>
</evidence>
<accession>A0A0F9AXF7</accession>
<dbReference type="AlphaFoldDB" id="A0A0F9AXF7"/>